<dbReference type="EMBL" id="VSSQ01017627">
    <property type="protein sequence ID" value="MPM60098.1"/>
    <property type="molecule type" value="Genomic_DNA"/>
</dbReference>
<sequence length="141" mass="15765">MKISTKGRYALRLMIDLACRPSSAPVSLKDVAARQDISLKYLEQIVGLLSKAGFVRSARGPQGGYRLARAPEKYTVGEILRLTEGNLAPVACLEDPENLCERRSQCGTVDFWSGLYTVINQYIDRFTLADLVAAERRKEQR</sequence>
<evidence type="ECO:0000313" key="2">
    <source>
        <dbReference type="EMBL" id="MPM60098.1"/>
    </source>
</evidence>
<dbReference type="InterPro" id="IPR036388">
    <property type="entry name" value="WH-like_DNA-bd_sf"/>
</dbReference>
<dbReference type="PANTHER" id="PTHR33221">
    <property type="entry name" value="WINGED HELIX-TURN-HELIX TRANSCRIPTIONAL REGULATOR, RRF2 FAMILY"/>
    <property type="match status" value="1"/>
</dbReference>
<proteinExistence type="predicted"/>
<protein>
    <submittedName>
        <fullName evidence="2">HTH-type transcriptional regulator CymR</fullName>
    </submittedName>
</protein>
<dbReference type="GO" id="GO:0005829">
    <property type="term" value="C:cytosol"/>
    <property type="evidence" value="ECO:0007669"/>
    <property type="project" value="TreeGrafter"/>
</dbReference>
<keyword evidence="1" id="KW-0238">DNA-binding</keyword>
<dbReference type="NCBIfam" id="TIGR00738">
    <property type="entry name" value="rrf2_super"/>
    <property type="match status" value="1"/>
</dbReference>
<dbReference type="InterPro" id="IPR000944">
    <property type="entry name" value="Tscrpt_reg_Rrf2"/>
</dbReference>
<dbReference type="PANTHER" id="PTHR33221:SF5">
    <property type="entry name" value="HTH-TYPE TRANSCRIPTIONAL REGULATOR ISCR"/>
    <property type="match status" value="1"/>
</dbReference>
<dbReference type="Gene3D" id="1.10.10.10">
    <property type="entry name" value="Winged helix-like DNA-binding domain superfamily/Winged helix DNA-binding domain"/>
    <property type="match status" value="1"/>
</dbReference>
<organism evidence="2">
    <name type="scientific">bioreactor metagenome</name>
    <dbReference type="NCBI Taxonomy" id="1076179"/>
    <lineage>
        <taxon>unclassified sequences</taxon>
        <taxon>metagenomes</taxon>
        <taxon>ecological metagenomes</taxon>
    </lineage>
</organism>
<dbReference type="GO" id="GO:0003677">
    <property type="term" value="F:DNA binding"/>
    <property type="evidence" value="ECO:0007669"/>
    <property type="project" value="UniProtKB-KW"/>
</dbReference>
<accession>A0A645B4V8</accession>
<name>A0A645B4V8_9ZZZZ</name>
<dbReference type="InterPro" id="IPR036390">
    <property type="entry name" value="WH_DNA-bd_sf"/>
</dbReference>
<reference evidence="2" key="1">
    <citation type="submission" date="2019-08" db="EMBL/GenBank/DDBJ databases">
        <authorList>
            <person name="Kucharzyk K."/>
            <person name="Murdoch R.W."/>
            <person name="Higgins S."/>
            <person name="Loffler F."/>
        </authorList>
    </citation>
    <scope>NUCLEOTIDE SEQUENCE</scope>
</reference>
<comment type="caution">
    <text evidence="2">The sequence shown here is derived from an EMBL/GenBank/DDBJ whole genome shotgun (WGS) entry which is preliminary data.</text>
</comment>
<dbReference type="PROSITE" id="PS51197">
    <property type="entry name" value="HTH_RRF2_2"/>
    <property type="match status" value="1"/>
</dbReference>
<dbReference type="GO" id="GO:0003700">
    <property type="term" value="F:DNA-binding transcription factor activity"/>
    <property type="evidence" value="ECO:0007669"/>
    <property type="project" value="TreeGrafter"/>
</dbReference>
<dbReference type="AlphaFoldDB" id="A0A645B4V8"/>
<evidence type="ECO:0000256" key="1">
    <source>
        <dbReference type="ARBA" id="ARBA00023125"/>
    </source>
</evidence>
<dbReference type="SUPFAM" id="SSF46785">
    <property type="entry name" value="Winged helix' DNA-binding domain"/>
    <property type="match status" value="1"/>
</dbReference>
<dbReference type="Pfam" id="PF02082">
    <property type="entry name" value="Rrf2"/>
    <property type="match status" value="1"/>
</dbReference>
<gene>
    <name evidence="2" type="primary">cymR_29</name>
    <name evidence="2" type="ORF">SDC9_106945</name>
</gene>